<feature type="coiled-coil region" evidence="1">
    <location>
        <begin position="49"/>
        <end position="76"/>
    </location>
</feature>
<keyword evidence="1" id="KW-0175">Coiled coil</keyword>
<keyword evidence="3" id="KW-0472">Membrane</keyword>
<name>A0AAE9WVM8_PLAYO</name>
<sequence>MKINIASIIFIIFSLCLVNDAYGKNKYGKNGKYGSQNVIKKHGEPVINVQDLISDMVRKEEEIVKLTKNKKSLRKINVALATALSVVSAILLGGAGLVMYNTEKGRRPFQIGKSKKGGSAMARDSSFPMNEESPLGFSPEEMEAVASKFRESMLKDGVPAPSNTPNVQN</sequence>
<dbReference type="AlphaFoldDB" id="A0AAE9WVM8"/>
<dbReference type="Pfam" id="PF06589">
    <property type="entry name" value="CRA"/>
    <property type="match status" value="1"/>
</dbReference>
<gene>
    <name evidence="5" type="ORF">Py17XNL_000900305</name>
</gene>
<feature type="chain" id="PRO_5042250052" evidence="4">
    <location>
        <begin position="24"/>
        <end position="169"/>
    </location>
</feature>
<feature type="transmembrane region" description="Helical" evidence="3">
    <location>
        <begin position="76"/>
        <end position="100"/>
    </location>
</feature>
<evidence type="ECO:0000256" key="2">
    <source>
        <dbReference type="SAM" id="MobiDB-lite"/>
    </source>
</evidence>
<keyword evidence="3" id="KW-0812">Transmembrane</keyword>
<proteinExistence type="predicted"/>
<evidence type="ECO:0000256" key="4">
    <source>
        <dbReference type="SAM" id="SignalP"/>
    </source>
</evidence>
<dbReference type="Proteomes" id="UP001054126">
    <property type="component" value="Chromosome 9"/>
</dbReference>
<evidence type="ECO:0000313" key="6">
    <source>
        <dbReference type="Proteomes" id="UP001054126"/>
    </source>
</evidence>
<protein>
    <submittedName>
        <fullName evidence="5">Exported protein 1</fullName>
    </submittedName>
</protein>
<dbReference type="EMBL" id="CP115533">
    <property type="protein sequence ID" value="WBY57409.1"/>
    <property type="molecule type" value="Genomic_DNA"/>
</dbReference>
<evidence type="ECO:0000256" key="3">
    <source>
        <dbReference type="SAM" id="Phobius"/>
    </source>
</evidence>
<keyword evidence="4" id="KW-0732">Signal</keyword>
<organism evidence="5 6">
    <name type="scientific">Plasmodium yoelii yoelii</name>
    <dbReference type="NCBI Taxonomy" id="73239"/>
    <lineage>
        <taxon>Eukaryota</taxon>
        <taxon>Sar</taxon>
        <taxon>Alveolata</taxon>
        <taxon>Apicomplexa</taxon>
        <taxon>Aconoidasida</taxon>
        <taxon>Haemosporida</taxon>
        <taxon>Plasmodiidae</taxon>
        <taxon>Plasmodium</taxon>
        <taxon>Plasmodium (Vinckeia)</taxon>
    </lineage>
</organism>
<keyword evidence="3" id="KW-1133">Transmembrane helix</keyword>
<reference evidence="5" key="1">
    <citation type="submission" date="2023-01" db="EMBL/GenBank/DDBJ databases">
        <title>Long-Read Genome Assembly and Gene Model Annotations for the Rodent Malaria Parasite Plasmodium yoelii 17XNL.</title>
        <authorList>
            <person name="Mitchell G.J."/>
            <person name="Sebastian A."/>
            <person name="Albert I."/>
            <person name="Lindner S.E."/>
        </authorList>
    </citation>
    <scope>NUCLEOTIDE SEQUENCE</scope>
    <source>
        <strain evidence="5">17XNL clone 1.1</strain>
    </source>
</reference>
<accession>A0AAE9WVM8</accession>
<evidence type="ECO:0000313" key="5">
    <source>
        <dbReference type="EMBL" id="WBY57409.1"/>
    </source>
</evidence>
<feature type="signal peptide" evidence="4">
    <location>
        <begin position="1"/>
        <end position="23"/>
    </location>
</feature>
<feature type="region of interest" description="Disordered" evidence="2">
    <location>
        <begin position="109"/>
        <end position="138"/>
    </location>
</feature>
<evidence type="ECO:0000256" key="1">
    <source>
        <dbReference type="SAM" id="Coils"/>
    </source>
</evidence>